<protein>
    <submittedName>
        <fullName evidence="1">Uncharacterized protein</fullName>
    </submittedName>
</protein>
<dbReference type="EMBL" id="LYOS01000007">
    <property type="protein sequence ID" value="OFV67173.1"/>
    <property type="molecule type" value="Genomic_DNA"/>
</dbReference>
<reference evidence="1" key="1">
    <citation type="submission" date="2016-05" db="EMBL/GenBank/DDBJ databases">
        <title>Microbial consortia oxidize butane by reversing methanogenesis.</title>
        <authorList>
            <person name="Laso-Perez R."/>
            <person name="Richter M."/>
            <person name="Wegener G."/>
            <person name="Musat F."/>
        </authorList>
    </citation>
    <scope>NUCLEOTIDE SEQUENCE [LARGE SCALE GENOMIC DNA]</scope>
    <source>
        <strain evidence="1">BOX2</strain>
    </source>
</reference>
<dbReference type="Proteomes" id="UP000186940">
    <property type="component" value="Unassembled WGS sequence"/>
</dbReference>
<gene>
    <name evidence="1" type="ORF">SCAL_001707</name>
</gene>
<comment type="caution">
    <text evidence="1">The sequence shown here is derived from an EMBL/GenBank/DDBJ whole genome shotgun (WGS) entry which is preliminary data.</text>
</comment>
<evidence type="ECO:0000313" key="1">
    <source>
        <dbReference type="EMBL" id="OFV67173.1"/>
    </source>
</evidence>
<organism evidence="1 2">
    <name type="scientific">Candidatus Syntropharchaeum caldarium</name>
    <dbReference type="NCBI Taxonomy" id="1838285"/>
    <lineage>
        <taxon>Archaea</taxon>
        <taxon>Methanobacteriati</taxon>
        <taxon>Methanobacteriota</taxon>
        <taxon>Stenosarchaea group</taxon>
        <taxon>Methanomicrobia</taxon>
        <taxon>Methanosarcinales</taxon>
        <taxon>ANME-2 cluster</taxon>
        <taxon>Candidatus Syntropharchaeum</taxon>
    </lineage>
</organism>
<proteinExistence type="predicted"/>
<sequence length="190" mass="21665">MTYINLTGIQKTASQCVINQSEGIDGCQRGTAMKIHLEIIDDDGFKTSVETENDVKSPKTAAKLIKFMQDAGIPVHHIGGSSSSPYLHSEKDVNESSMTLKERLRLFLKFEFENRWFTSSDVKLGYELNYATDIPLSTVSTYLARLCREGFLVRRGTRKQMEYHLKGQKRNDIATDLSIDHQRTEEQLRD</sequence>
<dbReference type="AlphaFoldDB" id="A0A1F2P7J3"/>
<accession>A0A1F2P7J3</accession>
<evidence type="ECO:0000313" key="2">
    <source>
        <dbReference type="Proteomes" id="UP000186940"/>
    </source>
</evidence>
<keyword evidence="2" id="KW-1185">Reference proteome</keyword>
<name>A0A1F2P7J3_9EURY</name>